<evidence type="ECO:0000313" key="3">
    <source>
        <dbReference type="Proteomes" id="UP000233440"/>
    </source>
</evidence>
<dbReference type="Gene3D" id="2.130.10.10">
    <property type="entry name" value="YVTN repeat-like/Quinoprotein amine dehydrogenase"/>
    <property type="match status" value="1"/>
</dbReference>
<dbReference type="OrthoDB" id="9790815at2"/>
<evidence type="ECO:0000313" key="2">
    <source>
        <dbReference type="EMBL" id="PKR84982.1"/>
    </source>
</evidence>
<evidence type="ECO:0000256" key="1">
    <source>
        <dbReference type="ARBA" id="ARBA00005564"/>
    </source>
</evidence>
<dbReference type="FunFam" id="2.130.10.10:FF:000306">
    <property type="entry name" value="3-carboxymuconate cyclase"/>
    <property type="match status" value="1"/>
</dbReference>
<dbReference type="Proteomes" id="UP000233440">
    <property type="component" value="Unassembled WGS sequence"/>
</dbReference>
<dbReference type="Pfam" id="PF10282">
    <property type="entry name" value="Lactonase"/>
    <property type="match status" value="1"/>
</dbReference>
<gene>
    <name evidence="2" type="ORF">CWO92_11515</name>
</gene>
<comment type="caution">
    <text evidence="2">The sequence shown here is derived from an EMBL/GenBank/DDBJ whole genome shotgun (WGS) entry which is preliminary data.</text>
</comment>
<accession>A0A2N3LK16</accession>
<dbReference type="GO" id="GO:0005829">
    <property type="term" value="C:cytosol"/>
    <property type="evidence" value="ECO:0007669"/>
    <property type="project" value="TreeGrafter"/>
</dbReference>
<dbReference type="SUPFAM" id="SSF51004">
    <property type="entry name" value="C-terminal (heme d1) domain of cytochrome cd1-nitrite reductase"/>
    <property type="match status" value="1"/>
</dbReference>
<keyword evidence="3" id="KW-1185">Reference proteome</keyword>
<dbReference type="InterPro" id="IPR050282">
    <property type="entry name" value="Cycloisomerase_2"/>
</dbReference>
<comment type="similarity">
    <text evidence="1">Belongs to the cycloisomerase 2 family.</text>
</comment>
<sequence>MGHNKFNGFIGTYTKGESKGIYSFTLDTENERISDVKLVAELDNPTYVAISKDNQFLYSVVKVGDQGGIAAYSIHNPAETLERKNIQLLKGSSPCHVSVDSENHYVLSANYHLGTVAAYLTNGDGSIQPAFSVIEHTGSGPSERQEKPHTHYSGFTPDEKYAVVVDLGIDKLITYKVQDNALTEVNSLSVKPGSGPRHLEFHPNGKYAYLMTELSSEVIALEYHVEDGSFKELQYISAIPDDFTENSQGSAIHVSSDGKFVYAANRGHDSIAVFSIDQDTGKVTFVEHTSTEGSWPRDFMLDPTEKFLIASNQESGNLVLYSRDTDTGKLTLLQSDVAVPYPVCVKFLNY</sequence>
<protein>
    <submittedName>
        <fullName evidence="2">6-phosphogluconolactonase</fullName>
    </submittedName>
</protein>
<dbReference type="InterPro" id="IPR015943">
    <property type="entry name" value="WD40/YVTN_repeat-like_dom_sf"/>
</dbReference>
<dbReference type="PANTHER" id="PTHR30344">
    <property type="entry name" value="6-PHOSPHOGLUCONOLACTONASE-RELATED"/>
    <property type="match status" value="1"/>
</dbReference>
<organism evidence="2 3">
    <name type="scientific">Heyndrickxia camelliae</name>
    <dbReference type="NCBI Taxonomy" id="1707093"/>
    <lineage>
        <taxon>Bacteria</taxon>
        <taxon>Bacillati</taxon>
        <taxon>Bacillota</taxon>
        <taxon>Bacilli</taxon>
        <taxon>Bacillales</taxon>
        <taxon>Bacillaceae</taxon>
        <taxon>Heyndrickxia</taxon>
    </lineage>
</organism>
<dbReference type="AlphaFoldDB" id="A0A2N3LK16"/>
<proteinExistence type="inferred from homology"/>
<dbReference type="InterPro" id="IPR011048">
    <property type="entry name" value="Haem_d1_sf"/>
</dbReference>
<dbReference type="GO" id="GO:0017057">
    <property type="term" value="F:6-phosphogluconolactonase activity"/>
    <property type="evidence" value="ECO:0007669"/>
    <property type="project" value="TreeGrafter"/>
</dbReference>
<dbReference type="EMBL" id="PIQO01000007">
    <property type="protein sequence ID" value="PKR84982.1"/>
    <property type="molecule type" value="Genomic_DNA"/>
</dbReference>
<name>A0A2N3LK16_9BACI</name>
<dbReference type="RefSeq" id="WP_101354347.1">
    <property type="nucleotide sequence ID" value="NZ_PIQO01000007.1"/>
</dbReference>
<reference evidence="2 3" key="1">
    <citation type="submission" date="2017-11" db="EMBL/GenBank/DDBJ databases">
        <title>Bacillus camelliae sp. nov., isolated from pu'er tea.</title>
        <authorList>
            <person name="Niu L."/>
        </authorList>
    </citation>
    <scope>NUCLEOTIDE SEQUENCE [LARGE SCALE GENOMIC DNA]</scope>
    <source>
        <strain evidence="2 3">7578-1</strain>
    </source>
</reference>
<dbReference type="InterPro" id="IPR019405">
    <property type="entry name" value="Lactonase_7-beta_prop"/>
</dbReference>
<dbReference type="PANTHER" id="PTHR30344:SF1">
    <property type="entry name" value="6-PHOSPHOGLUCONOLACTONASE"/>
    <property type="match status" value="1"/>
</dbReference>